<feature type="chain" id="PRO_5041931111" evidence="2">
    <location>
        <begin position="32"/>
        <end position="786"/>
    </location>
</feature>
<feature type="region of interest" description="Disordered" evidence="1">
    <location>
        <begin position="33"/>
        <end position="60"/>
    </location>
</feature>
<evidence type="ECO:0000313" key="3">
    <source>
        <dbReference type="EMBL" id="KAK3858752.1"/>
    </source>
</evidence>
<name>A0AAE1BZ08_PETCI</name>
<feature type="compositionally biased region" description="Basic and acidic residues" evidence="1">
    <location>
        <begin position="154"/>
        <end position="183"/>
    </location>
</feature>
<feature type="region of interest" description="Disordered" evidence="1">
    <location>
        <begin position="132"/>
        <end position="195"/>
    </location>
</feature>
<proteinExistence type="predicted"/>
<feature type="compositionally biased region" description="Low complexity" evidence="1">
    <location>
        <begin position="519"/>
        <end position="533"/>
    </location>
</feature>
<dbReference type="EMBL" id="JAWQEG010005227">
    <property type="protein sequence ID" value="KAK3858752.1"/>
    <property type="molecule type" value="Genomic_DNA"/>
</dbReference>
<feature type="signal peptide" evidence="2">
    <location>
        <begin position="1"/>
        <end position="31"/>
    </location>
</feature>
<gene>
    <name evidence="3" type="ORF">Pcinc_035086</name>
</gene>
<dbReference type="AlphaFoldDB" id="A0AAE1BZ08"/>
<feature type="region of interest" description="Disordered" evidence="1">
    <location>
        <begin position="239"/>
        <end position="320"/>
    </location>
</feature>
<reference evidence="3" key="1">
    <citation type="submission" date="2023-10" db="EMBL/GenBank/DDBJ databases">
        <title>Genome assemblies of two species of porcelain crab, Petrolisthes cinctipes and Petrolisthes manimaculis (Anomura: Porcellanidae).</title>
        <authorList>
            <person name="Angst P."/>
        </authorList>
    </citation>
    <scope>NUCLEOTIDE SEQUENCE</scope>
    <source>
        <strain evidence="3">PB745_01</strain>
        <tissue evidence="3">Gill</tissue>
    </source>
</reference>
<evidence type="ECO:0000256" key="1">
    <source>
        <dbReference type="SAM" id="MobiDB-lite"/>
    </source>
</evidence>
<feature type="region of interest" description="Disordered" evidence="1">
    <location>
        <begin position="508"/>
        <end position="551"/>
    </location>
</feature>
<feature type="compositionally biased region" description="Low complexity" evidence="1">
    <location>
        <begin position="46"/>
        <end position="57"/>
    </location>
</feature>
<organism evidence="3 4">
    <name type="scientific">Petrolisthes cinctipes</name>
    <name type="common">Flat porcelain crab</name>
    <dbReference type="NCBI Taxonomy" id="88211"/>
    <lineage>
        <taxon>Eukaryota</taxon>
        <taxon>Metazoa</taxon>
        <taxon>Ecdysozoa</taxon>
        <taxon>Arthropoda</taxon>
        <taxon>Crustacea</taxon>
        <taxon>Multicrustacea</taxon>
        <taxon>Malacostraca</taxon>
        <taxon>Eumalacostraca</taxon>
        <taxon>Eucarida</taxon>
        <taxon>Decapoda</taxon>
        <taxon>Pleocyemata</taxon>
        <taxon>Anomura</taxon>
        <taxon>Galatheoidea</taxon>
        <taxon>Porcellanidae</taxon>
        <taxon>Petrolisthes</taxon>
    </lineage>
</organism>
<feature type="compositionally biased region" description="Basic and acidic residues" evidence="1">
    <location>
        <begin position="301"/>
        <end position="320"/>
    </location>
</feature>
<accession>A0AAE1BZ08</accession>
<evidence type="ECO:0000313" key="4">
    <source>
        <dbReference type="Proteomes" id="UP001286313"/>
    </source>
</evidence>
<feature type="compositionally biased region" description="Polar residues" evidence="1">
    <location>
        <begin position="700"/>
        <end position="713"/>
    </location>
</feature>
<keyword evidence="4" id="KW-1185">Reference proteome</keyword>
<evidence type="ECO:0000256" key="2">
    <source>
        <dbReference type="SAM" id="SignalP"/>
    </source>
</evidence>
<sequence>MDRRQCEGRRHLITLPFLILHLLFIADQAYTSSSSSSLPPPPPPSSSLLPPSSSSSLQHKSEVLSKHWYNTVLDPQHNTVIDPQHNTVIDPQHNTVLYPQHNTVIDPQHNTVIDPQHNTVLYPQHNTVIDPQHNTVIDPQHTNDTTATTNTDNNKAEVHDDLEIKTTTENTNKKSDLKVHEDSEPNTNYKTDSEVHKDLKLKDATANTSTQTILKVHKDLEPKTNKKTDSEVHKDLELKDVTANTSTQTDSKVHKDLEPKTNKKTDSEVFYEDSEPTNITTEPTTTMIDSEDYDDLESNELEDRRRRSLDDNDDDGIHLRQSREKTYVPFNSLTFMTDSASSSSSSSDVNWVPTDRVKVKQQVENSKLGGRKPVSSTIRPVVTTLTTFPYVVHNWKTSQGQSHPITAATDVTEASAQVTETTTNSATGFTEDFTDLTDFFIQADGEYGQRTQPGYPFHNTGVTFTGTEISTTPPPTFPDGDTTATEQQSTYNPPFLPTVLLPDPQDAIDTGQDTSSIWSGTLSEHSSSSTGHSNPTHIQQQRISEESEFSTQQTTTGILSTNWEPLYETDDNTQQIPWEATPQVLSDSGSVPRWTAGIFEVQGTTLEESGLVTWIPEVTDFLSPEQTATTIHTTSLKQNHNFTHFHEETHKHATPDTHSNSKHATSDTHSNSKHATPDTHSNNKHATPDTHSNNKHATPDTHSNNKHSSINYTNTSSYLDSNLHNIASSSSSSRLGLSYNNKDKGSCIPSNSTPSSSSSFHIKTPDFELGVLIVRARDFYSSVAPN</sequence>
<feature type="region of interest" description="Disordered" evidence="1">
    <location>
        <begin position="649"/>
        <end position="713"/>
    </location>
</feature>
<dbReference type="Proteomes" id="UP001286313">
    <property type="component" value="Unassembled WGS sequence"/>
</dbReference>
<feature type="compositionally biased region" description="Acidic residues" evidence="1">
    <location>
        <begin position="289"/>
        <end position="300"/>
    </location>
</feature>
<comment type="caution">
    <text evidence="3">The sequence shown here is derived from an EMBL/GenBank/DDBJ whole genome shotgun (WGS) entry which is preliminary data.</text>
</comment>
<feature type="compositionally biased region" description="Low complexity" evidence="1">
    <location>
        <begin position="276"/>
        <end position="286"/>
    </location>
</feature>
<feature type="compositionally biased region" description="Low complexity" evidence="1">
    <location>
        <begin position="142"/>
        <end position="153"/>
    </location>
</feature>
<protein>
    <submittedName>
        <fullName evidence="3">Uncharacterized protein</fullName>
    </submittedName>
</protein>
<feature type="compositionally biased region" description="Basic and acidic residues" evidence="1">
    <location>
        <begin position="251"/>
        <end position="267"/>
    </location>
</feature>
<keyword evidence="2" id="KW-0732">Signal</keyword>